<gene>
    <name evidence="2" type="ORF">DPMN_046644</name>
</gene>
<proteinExistence type="predicted"/>
<evidence type="ECO:0000313" key="3">
    <source>
        <dbReference type="Proteomes" id="UP000828390"/>
    </source>
</evidence>
<dbReference type="AlphaFoldDB" id="A0A9D4D774"/>
<dbReference type="EMBL" id="JAIWYP010000011">
    <property type="protein sequence ID" value="KAH3739952.1"/>
    <property type="molecule type" value="Genomic_DNA"/>
</dbReference>
<evidence type="ECO:0000256" key="1">
    <source>
        <dbReference type="SAM" id="SignalP"/>
    </source>
</evidence>
<feature type="chain" id="PRO_5039721856" evidence="1">
    <location>
        <begin position="21"/>
        <end position="76"/>
    </location>
</feature>
<evidence type="ECO:0000313" key="2">
    <source>
        <dbReference type="EMBL" id="KAH3739952.1"/>
    </source>
</evidence>
<organism evidence="2 3">
    <name type="scientific">Dreissena polymorpha</name>
    <name type="common">Zebra mussel</name>
    <name type="synonym">Mytilus polymorpha</name>
    <dbReference type="NCBI Taxonomy" id="45954"/>
    <lineage>
        <taxon>Eukaryota</taxon>
        <taxon>Metazoa</taxon>
        <taxon>Spiralia</taxon>
        <taxon>Lophotrochozoa</taxon>
        <taxon>Mollusca</taxon>
        <taxon>Bivalvia</taxon>
        <taxon>Autobranchia</taxon>
        <taxon>Heteroconchia</taxon>
        <taxon>Euheterodonta</taxon>
        <taxon>Imparidentia</taxon>
        <taxon>Neoheterodontei</taxon>
        <taxon>Myida</taxon>
        <taxon>Dreissenoidea</taxon>
        <taxon>Dreissenidae</taxon>
        <taxon>Dreissena</taxon>
    </lineage>
</organism>
<comment type="caution">
    <text evidence="2">The sequence shown here is derived from an EMBL/GenBank/DDBJ whole genome shotgun (WGS) entry which is preliminary data.</text>
</comment>
<reference evidence="2" key="2">
    <citation type="submission" date="2020-11" db="EMBL/GenBank/DDBJ databases">
        <authorList>
            <person name="McCartney M.A."/>
            <person name="Auch B."/>
            <person name="Kono T."/>
            <person name="Mallez S."/>
            <person name="Becker A."/>
            <person name="Gohl D.M."/>
            <person name="Silverstein K.A.T."/>
            <person name="Koren S."/>
            <person name="Bechman K.B."/>
            <person name="Herman A."/>
            <person name="Abrahante J.E."/>
            <person name="Garbe J."/>
        </authorList>
    </citation>
    <scope>NUCLEOTIDE SEQUENCE</scope>
    <source>
        <strain evidence="2">Duluth1</strain>
        <tissue evidence="2">Whole animal</tissue>
    </source>
</reference>
<dbReference type="Proteomes" id="UP000828390">
    <property type="component" value="Unassembled WGS sequence"/>
</dbReference>
<keyword evidence="3" id="KW-1185">Reference proteome</keyword>
<feature type="signal peptide" evidence="1">
    <location>
        <begin position="1"/>
        <end position="20"/>
    </location>
</feature>
<keyword evidence="1" id="KW-0732">Signal</keyword>
<name>A0A9D4D774_DREPO</name>
<reference evidence="2" key="1">
    <citation type="journal article" date="2019" name="bioRxiv">
        <title>The Genome of the Zebra Mussel, Dreissena polymorpha: A Resource for Invasive Species Research.</title>
        <authorList>
            <person name="McCartney M.A."/>
            <person name="Auch B."/>
            <person name="Kono T."/>
            <person name="Mallez S."/>
            <person name="Zhang Y."/>
            <person name="Obille A."/>
            <person name="Becker A."/>
            <person name="Abrahante J.E."/>
            <person name="Garbe J."/>
            <person name="Badalamenti J.P."/>
            <person name="Herman A."/>
            <person name="Mangelson H."/>
            <person name="Liachko I."/>
            <person name="Sullivan S."/>
            <person name="Sone E.D."/>
            <person name="Koren S."/>
            <person name="Silverstein K.A.T."/>
            <person name="Beckman K.B."/>
            <person name="Gohl D.M."/>
        </authorList>
    </citation>
    <scope>NUCLEOTIDE SEQUENCE</scope>
    <source>
        <strain evidence="2">Duluth1</strain>
        <tissue evidence="2">Whole animal</tissue>
    </source>
</reference>
<sequence length="76" mass="8376">MTLVFATFLLSVISVPTVLAQMTQMSVQPQATSADTVYKESDPVCSVRLVVEHKLTMVLEQDLIHPQNGRLTNSTD</sequence>
<protein>
    <submittedName>
        <fullName evidence="2">Uncharacterized protein</fullName>
    </submittedName>
</protein>
<accession>A0A9D4D774</accession>